<dbReference type="Proteomes" id="UP000177050">
    <property type="component" value="Unassembled WGS sequence"/>
</dbReference>
<keyword evidence="1" id="KW-0802">TPR repeat</keyword>
<organism evidence="3 4">
    <name type="scientific">Candidatus Roizmanbacteria bacterium RIFOXYD1_FULL_38_12</name>
    <dbReference type="NCBI Taxonomy" id="1802093"/>
    <lineage>
        <taxon>Bacteria</taxon>
        <taxon>Candidatus Roizmaniibacteriota</taxon>
    </lineage>
</organism>
<evidence type="ECO:0000256" key="1">
    <source>
        <dbReference type="PROSITE-ProRule" id="PRU00339"/>
    </source>
</evidence>
<keyword evidence="2" id="KW-0812">Transmembrane</keyword>
<dbReference type="PROSITE" id="PS50005">
    <property type="entry name" value="TPR"/>
    <property type="match status" value="1"/>
</dbReference>
<dbReference type="InterPro" id="IPR011990">
    <property type="entry name" value="TPR-like_helical_dom_sf"/>
</dbReference>
<sequence>MSPTYKTNKKRVKKIIGITTTLVVSLVLIANIILSQTIPELYFRFINEERDVVVSYLTSIKPLPIFHQELIRFKNKYGGGVEKKVFSVEEARKKQITKMEEALQKNPQSRDLLYGLAALYGNEGNSTRAEEYLKQAKEIDPTLK</sequence>
<evidence type="ECO:0000313" key="3">
    <source>
        <dbReference type="EMBL" id="OGK74116.1"/>
    </source>
</evidence>
<accession>A0A1F7L228</accession>
<feature type="transmembrane region" description="Helical" evidence="2">
    <location>
        <begin position="12"/>
        <end position="34"/>
    </location>
</feature>
<feature type="repeat" description="TPR" evidence="1">
    <location>
        <begin position="110"/>
        <end position="143"/>
    </location>
</feature>
<keyword evidence="2" id="KW-1133">Transmembrane helix</keyword>
<comment type="caution">
    <text evidence="3">The sequence shown here is derived from an EMBL/GenBank/DDBJ whole genome shotgun (WGS) entry which is preliminary data.</text>
</comment>
<evidence type="ECO:0000256" key="2">
    <source>
        <dbReference type="SAM" id="Phobius"/>
    </source>
</evidence>
<dbReference type="Gene3D" id="1.25.40.10">
    <property type="entry name" value="Tetratricopeptide repeat domain"/>
    <property type="match status" value="1"/>
</dbReference>
<dbReference type="Pfam" id="PF14559">
    <property type="entry name" value="TPR_19"/>
    <property type="match status" value="1"/>
</dbReference>
<dbReference type="InterPro" id="IPR019734">
    <property type="entry name" value="TPR_rpt"/>
</dbReference>
<name>A0A1F7L228_9BACT</name>
<proteinExistence type="predicted"/>
<dbReference type="EMBL" id="MGBR01000001">
    <property type="protein sequence ID" value="OGK74116.1"/>
    <property type="molecule type" value="Genomic_DNA"/>
</dbReference>
<reference evidence="3 4" key="1">
    <citation type="journal article" date="2016" name="Nat. Commun.">
        <title>Thousands of microbial genomes shed light on interconnected biogeochemical processes in an aquifer system.</title>
        <authorList>
            <person name="Anantharaman K."/>
            <person name="Brown C.T."/>
            <person name="Hug L.A."/>
            <person name="Sharon I."/>
            <person name="Castelle C.J."/>
            <person name="Probst A.J."/>
            <person name="Thomas B.C."/>
            <person name="Singh A."/>
            <person name="Wilkins M.J."/>
            <person name="Karaoz U."/>
            <person name="Brodie E.L."/>
            <person name="Williams K.H."/>
            <person name="Hubbard S.S."/>
            <person name="Banfield J.F."/>
        </authorList>
    </citation>
    <scope>NUCLEOTIDE SEQUENCE [LARGE SCALE GENOMIC DNA]</scope>
</reference>
<dbReference type="SUPFAM" id="SSF48452">
    <property type="entry name" value="TPR-like"/>
    <property type="match status" value="1"/>
</dbReference>
<dbReference type="AlphaFoldDB" id="A0A1F7L228"/>
<gene>
    <name evidence="3" type="ORF">A3K52_05095</name>
</gene>
<keyword evidence="2" id="KW-0472">Membrane</keyword>
<evidence type="ECO:0000313" key="4">
    <source>
        <dbReference type="Proteomes" id="UP000177050"/>
    </source>
</evidence>
<protein>
    <submittedName>
        <fullName evidence="3">Uncharacterized protein</fullName>
    </submittedName>
</protein>